<reference evidence="9" key="1">
    <citation type="journal article" date="2020" name="Stud. Mycol.">
        <title>101 Dothideomycetes genomes: a test case for predicting lifestyles and emergence of pathogens.</title>
        <authorList>
            <person name="Haridas S."/>
            <person name="Albert R."/>
            <person name="Binder M."/>
            <person name="Bloem J."/>
            <person name="Labutti K."/>
            <person name="Salamov A."/>
            <person name="Andreopoulos B."/>
            <person name="Baker S."/>
            <person name="Barry K."/>
            <person name="Bills G."/>
            <person name="Bluhm B."/>
            <person name="Cannon C."/>
            <person name="Castanera R."/>
            <person name="Culley D."/>
            <person name="Daum C."/>
            <person name="Ezra D."/>
            <person name="Gonzalez J."/>
            <person name="Henrissat B."/>
            <person name="Kuo A."/>
            <person name="Liang C."/>
            <person name="Lipzen A."/>
            <person name="Lutzoni F."/>
            <person name="Magnuson J."/>
            <person name="Mondo S."/>
            <person name="Nolan M."/>
            <person name="Ohm R."/>
            <person name="Pangilinan J."/>
            <person name="Park H.-J."/>
            <person name="Ramirez L."/>
            <person name="Alfaro M."/>
            <person name="Sun H."/>
            <person name="Tritt A."/>
            <person name="Yoshinaga Y."/>
            <person name="Zwiers L.-H."/>
            <person name="Turgeon B."/>
            <person name="Goodwin S."/>
            <person name="Spatafora J."/>
            <person name="Crous P."/>
            <person name="Grigoriev I."/>
        </authorList>
    </citation>
    <scope>NUCLEOTIDE SEQUENCE</scope>
    <source>
        <strain evidence="9">HMLAC05119</strain>
    </source>
</reference>
<feature type="compositionally biased region" description="Pro residues" evidence="7">
    <location>
        <begin position="91"/>
        <end position="101"/>
    </location>
</feature>
<evidence type="ECO:0000256" key="2">
    <source>
        <dbReference type="ARBA" id="ARBA00022737"/>
    </source>
</evidence>
<dbReference type="SMART" id="SM00355">
    <property type="entry name" value="ZnF_C2H2"/>
    <property type="match status" value="2"/>
</dbReference>
<feature type="compositionally biased region" description="Polar residues" evidence="7">
    <location>
        <begin position="57"/>
        <end position="68"/>
    </location>
</feature>
<sequence length="316" mass="34887">MDGTNSAGRKVSLLNDHDPPSCLARPLSFAPSLRSRTSSYDSSSPASPPTPPLVRSTSSDSTAMQTPSPITPDFAYDSFFPHQKDLYSPMQPMPAALPYPPSSHAVYYTQPQQPQPQPLDHPATPPAPQTNGRPKKNQYPCPMAKLMGCKDYFTTSGHAARHAKKHTGKKDAICPECNKAFTRKDNMEQHRRTHLTARATSSKASDRDARKAKLRTQQRPKLDHLDSEPSTSTLAQANLLDPALPASPTQHFALPVQPTNSYIDYNARAYPDPNAAYHSLPYGGLNALANAATSHQEQQQSPRFDHDDQEPDRRHY</sequence>
<evidence type="ECO:0000313" key="10">
    <source>
        <dbReference type="Proteomes" id="UP000800096"/>
    </source>
</evidence>
<evidence type="ECO:0000313" key="9">
    <source>
        <dbReference type="EMBL" id="KAF1911712.1"/>
    </source>
</evidence>
<dbReference type="EMBL" id="ML979142">
    <property type="protein sequence ID" value="KAF1911712.1"/>
    <property type="molecule type" value="Genomic_DNA"/>
</dbReference>
<dbReference type="GO" id="GO:0000785">
    <property type="term" value="C:chromatin"/>
    <property type="evidence" value="ECO:0007669"/>
    <property type="project" value="TreeGrafter"/>
</dbReference>
<keyword evidence="10" id="KW-1185">Reference proteome</keyword>
<feature type="compositionally biased region" description="Polar residues" evidence="7">
    <location>
        <begin position="291"/>
        <end position="302"/>
    </location>
</feature>
<feature type="domain" description="C2H2-type" evidence="8">
    <location>
        <begin position="139"/>
        <end position="171"/>
    </location>
</feature>
<keyword evidence="1" id="KW-0479">Metal-binding</keyword>
<dbReference type="GO" id="GO:0000981">
    <property type="term" value="F:DNA-binding transcription factor activity, RNA polymerase II-specific"/>
    <property type="evidence" value="ECO:0007669"/>
    <property type="project" value="TreeGrafter"/>
</dbReference>
<dbReference type="AlphaFoldDB" id="A0A6A5Q8M6"/>
<dbReference type="GO" id="GO:0008270">
    <property type="term" value="F:zinc ion binding"/>
    <property type="evidence" value="ECO:0007669"/>
    <property type="project" value="UniProtKB-KW"/>
</dbReference>
<evidence type="ECO:0000256" key="4">
    <source>
        <dbReference type="ARBA" id="ARBA00022833"/>
    </source>
</evidence>
<dbReference type="InterPro" id="IPR036236">
    <property type="entry name" value="Znf_C2H2_sf"/>
</dbReference>
<dbReference type="FunFam" id="3.30.160.60:FF:002343">
    <property type="entry name" value="Zinc finger protein 33A"/>
    <property type="match status" value="1"/>
</dbReference>
<dbReference type="OrthoDB" id="6365676at2759"/>
<dbReference type="PROSITE" id="PS00028">
    <property type="entry name" value="ZINC_FINGER_C2H2_1"/>
    <property type="match status" value="1"/>
</dbReference>
<feature type="region of interest" description="Disordered" evidence="7">
    <location>
        <begin position="185"/>
        <end position="231"/>
    </location>
</feature>
<name>A0A6A5Q8M6_AMPQU</name>
<feature type="compositionally biased region" description="Pro residues" evidence="7">
    <location>
        <begin position="113"/>
        <end position="128"/>
    </location>
</feature>
<dbReference type="GO" id="GO:0005667">
    <property type="term" value="C:transcription regulator complex"/>
    <property type="evidence" value="ECO:0007669"/>
    <property type="project" value="TreeGrafter"/>
</dbReference>
<protein>
    <recommendedName>
        <fullName evidence="5">C2H2 type master regulator of conidiophore development brlA</fullName>
    </recommendedName>
</protein>
<accession>A0A6A5Q8M6</accession>
<dbReference type="Gene3D" id="3.30.160.60">
    <property type="entry name" value="Classic Zinc Finger"/>
    <property type="match status" value="1"/>
</dbReference>
<dbReference type="Proteomes" id="UP000800096">
    <property type="component" value="Unassembled WGS sequence"/>
</dbReference>
<organism evidence="9 10">
    <name type="scientific">Ampelomyces quisqualis</name>
    <name type="common">Powdery mildew agent</name>
    <dbReference type="NCBI Taxonomy" id="50730"/>
    <lineage>
        <taxon>Eukaryota</taxon>
        <taxon>Fungi</taxon>
        <taxon>Dikarya</taxon>
        <taxon>Ascomycota</taxon>
        <taxon>Pezizomycotina</taxon>
        <taxon>Dothideomycetes</taxon>
        <taxon>Pleosporomycetidae</taxon>
        <taxon>Pleosporales</taxon>
        <taxon>Pleosporineae</taxon>
        <taxon>Phaeosphaeriaceae</taxon>
        <taxon>Ampelomyces</taxon>
    </lineage>
</organism>
<dbReference type="Pfam" id="PF00096">
    <property type="entry name" value="zf-C2H2"/>
    <property type="match status" value="1"/>
</dbReference>
<feature type="domain" description="C2H2-type" evidence="8">
    <location>
        <begin position="172"/>
        <end position="199"/>
    </location>
</feature>
<dbReference type="PROSITE" id="PS50157">
    <property type="entry name" value="ZINC_FINGER_C2H2_2"/>
    <property type="match status" value="2"/>
</dbReference>
<proteinExistence type="predicted"/>
<keyword evidence="2" id="KW-0677">Repeat</keyword>
<dbReference type="PANTHER" id="PTHR14003:SF19">
    <property type="entry name" value="YY2 TRANSCRIPTION FACTOR"/>
    <property type="match status" value="1"/>
</dbReference>
<evidence type="ECO:0000259" key="8">
    <source>
        <dbReference type="PROSITE" id="PS50157"/>
    </source>
</evidence>
<evidence type="ECO:0000256" key="5">
    <source>
        <dbReference type="ARBA" id="ARBA00044085"/>
    </source>
</evidence>
<evidence type="ECO:0000256" key="1">
    <source>
        <dbReference type="ARBA" id="ARBA00022723"/>
    </source>
</evidence>
<evidence type="ECO:0000256" key="3">
    <source>
        <dbReference type="ARBA" id="ARBA00022771"/>
    </source>
</evidence>
<feature type="compositionally biased region" description="Low complexity" evidence="7">
    <location>
        <begin position="31"/>
        <end position="45"/>
    </location>
</feature>
<evidence type="ECO:0000256" key="6">
    <source>
        <dbReference type="PROSITE-ProRule" id="PRU00042"/>
    </source>
</evidence>
<dbReference type="InterPro" id="IPR013087">
    <property type="entry name" value="Znf_C2H2_type"/>
</dbReference>
<feature type="region of interest" description="Disordered" evidence="7">
    <location>
        <begin position="290"/>
        <end position="316"/>
    </location>
</feature>
<feature type="region of interest" description="Disordered" evidence="7">
    <location>
        <begin position="1"/>
        <end position="138"/>
    </location>
</feature>
<feature type="compositionally biased region" description="Basic and acidic residues" evidence="7">
    <location>
        <begin position="303"/>
        <end position="316"/>
    </location>
</feature>
<keyword evidence="3 6" id="KW-0863">Zinc-finger</keyword>
<dbReference type="SUPFAM" id="SSF57667">
    <property type="entry name" value="beta-beta-alpha zinc fingers"/>
    <property type="match status" value="1"/>
</dbReference>
<evidence type="ECO:0000256" key="7">
    <source>
        <dbReference type="SAM" id="MobiDB-lite"/>
    </source>
</evidence>
<dbReference type="PANTHER" id="PTHR14003">
    <property type="entry name" value="TRANSCRIPTIONAL REPRESSOR PROTEIN YY"/>
    <property type="match status" value="1"/>
</dbReference>
<gene>
    <name evidence="9" type="ORF">BDU57DRAFT_523684</name>
</gene>
<dbReference type="GO" id="GO:0000978">
    <property type="term" value="F:RNA polymerase II cis-regulatory region sequence-specific DNA binding"/>
    <property type="evidence" value="ECO:0007669"/>
    <property type="project" value="TreeGrafter"/>
</dbReference>
<keyword evidence="4" id="KW-0862">Zinc</keyword>